<dbReference type="Proteomes" id="UP000029078">
    <property type="component" value="Unassembled WGS sequence"/>
</dbReference>
<reference evidence="3 4" key="1">
    <citation type="submission" date="2014-03" db="EMBL/GenBank/DDBJ databases">
        <title>Genomics of Bifidobacteria.</title>
        <authorList>
            <person name="Ventura M."/>
            <person name="Milani C."/>
            <person name="Lugli G.A."/>
        </authorList>
    </citation>
    <scope>NUCLEOTIDE SEQUENCE [LARGE SCALE GENOMIC DNA]</scope>
    <source>
        <strain evidence="3 4">LMG 21811</strain>
    </source>
</reference>
<evidence type="ECO:0000256" key="1">
    <source>
        <dbReference type="SAM" id="MobiDB-lite"/>
    </source>
</evidence>
<feature type="region of interest" description="Disordered" evidence="1">
    <location>
        <begin position="449"/>
        <end position="469"/>
    </location>
</feature>
<proteinExistence type="predicted"/>
<evidence type="ECO:0000313" key="4">
    <source>
        <dbReference type="Proteomes" id="UP000029078"/>
    </source>
</evidence>
<organism evidence="3 4">
    <name type="scientific">Bifidobacterium ruminantium</name>
    <dbReference type="NCBI Taxonomy" id="78346"/>
    <lineage>
        <taxon>Bacteria</taxon>
        <taxon>Bacillati</taxon>
        <taxon>Actinomycetota</taxon>
        <taxon>Actinomycetes</taxon>
        <taxon>Bifidobacteriales</taxon>
        <taxon>Bifidobacteriaceae</taxon>
        <taxon>Bifidobacterium</taxon>
    </lineage>
</organism>
<protein>
    <recommendedName>
        <fullName evidence="2">DUF1023 domain-containing protein</fullName>
    </recommendedName>
</protein>
<dbReference type="SUPFAM" id="SSF53474">
    <property type="entry name" value="alpha/beta-Hydrolases"/>
    <property type="match status" value="1"/>
</dbReference>
<keyword evidence="4" id="KW-1185">Reference proteome</keyword>
<dbReference type="AlphaFoldDB" id="A0A087D1N7"/>
<feature type="domain" description="DUF1023" evidence="2">
    <location>
        <begin position="333"/>
        <end position="407"/>
    </location>
</feature>
<dbReference type="InterPro" id="IPR010427">
    <property type="entry name" value="DUF1023"/>
</dbReference>
<sequence>MNQRVTARIIGGKKLSTADYREYLNTSRSLSDGARKLGSAQKEFAAMGMELKAHPYIAPILGTLYGGGMLCMASDHVNLPYRHLLERCEDHARALQTMASQLTELSEAIIQAQSLYERAEELSRRGMNNVLRTIFVSAPQAAGIALGLSALNGVKTSFVKEGKLNWCYLVESTAWMQEPFVDFIGRHATRLNLLEQPKDFKSTLELITGRLFPIVDTGSLTSDNLTGGPVNRGLKKINRLLIPYYDATHGDNLTVTRVYPKTDVVKGGKSTKDAIADQRRLSEGPLNGDRESGLEYGTIAFCKYRKADGAYAWRINIPGTDGNHDSPMDWYTNFELMSADEQQRGAAESLRFLREAMDQAGIQPNEPVELVGHSQGGIIAAAAAADLQNEYDIQHIATFGSPIAKFDIPEKTMVTAIEMDNEGVAALDGASNPSRENWLTIRGSVHKEDGTSQGVLSGAEVEDSSGERKSTHYLKYHESGYRYAYGTGNKAVLNHDRHFQDVVDGDLQEVQYYQGRIGK</sequence>
<comment type="caution">
    <text evidence="3">The sequence shown here is derived from an EMBL/GenBank/DDBJ whole genome shotgun (WGS) entry which is preliminary data.</text>
</comment>
<dbReference type="eggNOG" id="COG1075">
    <property type="taxonomic scope" value="Bacteria"/>
</dbReference>
<evidence type="ECO:0000313" key="3">
    <source>
        <dbReference type="EMBL" id="KFI89437.1"/>
    </source>
</evidence>
<dbReference type="InterPro" id="IPR029058">
    <property type="entry name" value="AB_hydrolase_fold"/>
</dbReference>
<dbReference type="EMBL" id="JGZL01000008">
    <property type="protein sequence ID" value="KFI89437.1"/>
    <property type="molecule type" value="Genomic_DNA"/>
</dbReference>
<evidence type="ECO:0000259" key="2">
    <source>
        <dbReference type="Pfam" id="PF06259"/>
    </source>
</evidence>
<dbReference type="RefSeq" id="WP_026646398.1">
    <property type="nucleotide sequence ID" value="NZ_JGZL01000008.1"/>
</dbReference>
<dbReference type="STRING" id="78346.BRUM_1217"/>
<accession>A0A087D1N7</accession>
<dbReference type="Pfam" id="PF06259">
    <property type="entry name" value="Abhydrolase_8"/>
    <property type="match status" value="1"/>
</dbReference>
<name>A0A087D1N7_BIFRU</name>
<dbReference type="Gene3D" id="3.40.50.1820">
    <property type="entry name" value="alpha/beta hydrolase"/>
    <property type="match status" value="1"/>
</dbReference>
<gene>
    <name evidence="3" type="ORF">BRUM_1217</name>
</gene>